<dbReference type="Gene3D" id="1.10.10.60">
    <property type="entry name" value="Homeodomain-like"/>
    <property type="match status" value="1"/>
</dbReference>
<dbReference type="PROSITE" id="PS50071">
    <property type="entry name" value="HOMEOBOX_2"/>
    <property type="match status" value="1"/>
</dbReference>
<dbReference type="InterPro" id="IPR050877">
    <property type="entry name" value="EMX-VAX-Noto_Homeobox_TFs"/>
</dbReference>
<keyword evidence="4 6" id="KW-0371">Homeobox</keyword>
<accession>A0A336LRE8</accession>
<evidence type="ECO:0000256" key="5">
    <source>
        <dbReference type="ARBA" id="ARBA00023242"/>
    </source>
</evidence>
<feature type="region of interest" description="Disordered" evidence="8">
    <location>
        <begin position="83"/>
        <end position="149"/>
    </location>
</feature>
<sequence>MPLAPTSVMAMPTSKPKIGFSIESIVGNRYSKTVSLDGELTKKSFSPNSESSQVVENLNNHIFSSDIQKALRMPDCSPEELYNRLSNYSSSPNSTHQSTSNEVITKSQYETEPDDRSKTDIINRSPTPPHENCRKKSSNIDKIRSPSSSPIMVPGIPAGLIRPLPQSVPNSHDFKPISPYIHHTSDIIPQHNSHFIAAQFTAAALASQAFSPTVPQHTTHLHPSNLSRDNFLLQPFRKPKRIRTAFSPSQLLKLEHAFENNHYVVGAERKTLAQQLSLSETQITVKVWFQNRRTKHKRMQQEEDSKSGNNQRSSSSLNNSCDEDELIDMEMDEYISEDDNEEDR</sequence>
<dbReference type="Pfam" id="PF00046">
    <property type="entry name" value="Homeodomain"/>
    <property type="match status" value="1"/>
</dbReference>
<reference evidence="10" key="1">
    <citation type="submission" date="2018-07" db="EMBL/GenBank/DDBJ databases">
        <authorList>
            <person name="Quirk P.G."/>
            <person name="Krulwich T.A."/>
        </authorList>
    </citation>
    <scope>NUCLEOTIDE SEQUENCE</scope>
</reference>
<feature type="compositionally biased region" description="Low complexity" evidence="8">
    <location>
        <begin position="307"/>
        <end position="320"/>
    </location>
</feature>
<comment type="subcellular location">
    <subcellularLocation>
        <location evidence="1 6 7">Nucleus</location>
    </subcellularLocation>
</comment>
<dbReference type="GO" id="GO:0030182">
    <property type="term" value="P:neuron differentiation"/>
    <property type="evidence" value="ECO:0007669"/>
    <property type="project" value="TreeGrafter"/>
</dbReference>
<dbReference type="GO" id="GO:0000978">
    <property type="term" value="F:RNA polymerase II cis-regulatory region sequence-specific DNA binding"/>
    <property type="evidence" value="ECO:0007669"/>
    <property type="project" value="TreeGrafter"/>
</dbReference>
<dbReference type="InterPro" id="IPR001356">
    <property type="entry name" value="HD"/>
</dbReference>
<dbReference type="SMART" id="SM00389">
    <property type="entry name" value="HOX"/>
    <property type="match status" value="1"/>
</dbReference>
<evidence type="ECO:0000256" key="1">
    <source>
        <dbReference type="ARBA" id="ARBA00004123"/>
    </source>
</evidence>
<feature type="compositionally biased region" description="Acidic residues" evidence="8">
    <location>
        <begin position="321"/>
        <end position="344"/>
    </location>
</feature>
<keyword evidence="5 6" id="KW-0539">Nucleus</keyword>
<evidence type="ECO:0000256" key="4">
    <source>
        <dbReference type="ARBA" id="ARBA00023155"/>
    </source>
</evidence>
<dbReference type="FunFam" id="1.10.10.60:FF:000081">
    <property type="entry name" value="Empty spiracles homeobox 2"/>
    <property type="match status" value="1"/>
</dbReference>
<dbReference type="InterPro" id="IPR009057">
    <property type="entry name" value="Homeodomain-like_sf"/>
</dbReference>
<proteinExistence type="inferred from homology"/>
<evidence type="ECO:0000259" key="9">
    <source>
        <dbReference type="PROSITE" id="PS50071"/>
    </source>
</evidence>
<dbReference type="GO" id="GO:0007420">
    <property type="term" value="P:brain development"/>
    <property type="evidence" value="ECO:0007669"/>
    <property type="project" value="TreeGrafter"/>
</dbReference>
<organism evidence="10">
    <name type="scientific">Culicoides sonorensis</name>
    <name type="common">Biting midge</name>
    <dbReference type="NCBI Taxonomy" id="179676"/>
    <lineage>
        <taxon>Eukaryota</taxon>
        <taxon>Metazoa</taxon>
        <taxon>Ecdysozoa</taxon>
        <taxon>Arthropoda</taxon>
        <taxon>Hexapoda</taxon>
        <taxon>Insecta</taxon>
        <taxon>Pterygota</taxon>
        <taxon>Neoptera</taxon>
        <taxon>Endopterygota</taxon>
        <taxon>Diptera</taxon>
        <taxon>Nematocera</taxon>
        <taxon>Chironomoidea</taxon>
        <taxon>Ceratopogonidae</taxon>
        <taxon>Ceratopogoninae</taxon>
        <taxon>Culicoides</taxon>
        <taxon>Monoculicoides</taxon>
    </lineage>
</organism>
<gene>
    <name evidence="10" type="primary">CSON014955</name>
</gene>
<evidence type="ECO:0000313" key="10">
    <source>
        <dbReference type="EMBL" id="SSX19521.1"/>
    </source>
</evidence>
<evidence type="ECO:0000256" key="8">
    <source>
        <dbReference type="SAM" id="MobiDB-lite"/>
    </source>
</evidence>
<evidence type="ECO:0000256" key="2">
    <source>
        <dbReference type="ARBA" id="ARBA00007397"/>
    </source>
</evidence>
<dbReference type="OMA" id="MEMDEYI"/>
<dbReference type="GO" id="GO:0000981">
    <property type="term" value="F:DNA-binding transcription factor activity, RNA polymerase II-specific"/>
    <property type="evidence" value="ECO:0007669"/>
    <property type="project" value="TreeGrafter"/>
</dbReference>
<feature type="DNA-binding region" description="Homeobox" evidence="6">
    <location>
        <begin position="239"/>
        <end position="300"/>
    </location>
</feature>
<dbReference type="AlphaFoldDB" id="A0A336LRE8"/>
<dbReference type="EMBL" id="UFQT01000089">
    <property type="protein sequence ID" value="SSX19521.1"/>
    <property type="molecule type" value="Genomic_DNA"/>
</dbReference>
<dbReference type="GO" id="GO:0005634">
    <property type="term" value="C:nucleus"/>
    <property type="evidence" value="ECO:0007669"/>
    <property type="project" value="UniProtKB-SubCell"/>
</dbReference>
<dbReference type="PANTHER" id="PTHR24339">
    <property type="entry name" value="HOMEOBOX PROTEIN EMX-RELATED"/>
    <property type="match status" value="1"/>
</dbReference>
<name>A0A336LRE8_CULSO</name>
<evidence type="ECO:0000256" key="7">
    <source>
        <dbReference type="RuleBase" id="RU000682"/>
    </source>
</evidence>
<dbReference type="SUPFAM" id="SSF46689">
    <property type="entry name" value="Homeodomain-like"/>
    <property type="match status" value="1"/>
</dbReference>
<feature type="compositionally biased region" description="Basic and acidic residues" evidence="8">
    <location>
        <begin position="131"/>
        <end position="144"/>
    </location>
</feature>
<dbReference type="PANTHER" id="PTHR24339:SF28">
    <property type="entry name" value="E5-RELATED"/>
    <property type="match status" value="1"/>
</dbReference>
<comment type="similarity">
    <text evidence="2">Belongs to the EMX homeobox family.</text>
</comment>
<evidence type="ECO:0000256" key="3">
    <source>
        <dbReference type="ARBA" id="ARBA00023125"/>
    </source>
</evidence>
<feature type="region of interest" description="Disordered" evidence="8">
    <location>
        <begin position="294"/>
        <end position="344"/>
    </location>
</feature>
<feature type="compositionally biased region" description="Low complexity" evidence="8">
    <location>
        <begin position="83"/>
        <end position="101"/>
    </location>
</feature>
<dbReference type="CDD" id="cd00086">
    <property type="entry name" value="homeodomain"/>
    <property type="match status" value="1"/>
</dbReference>
<dbReference type="VEuPathDB" id="VectorBase:CSON014955"/>
<keyword evidence="3 6" id="KW-0238">DNA-binding</keyword>
<protein>
    <submittedName>
        <fullName evidence="10">CSON014955 protein</fullName>
    </submittedName>
</protein>
<feature type="domain" description="Homeobox" evidence="9">
    <location>
        <begin position="237"/>
        <end position="299"/>
    </location>
</feature>
<evidence type="ECO:0000256" key="6">
    <source>
        <dbReference type="PROSITE-ProRule" id="PRU00108"/>
    </source>
</evidence>